<dbReference type="EMBL" id="DAEQIJ010000029">
    <property type="protein sequence ID" value="HBH2621888.1"/>
    <property type="molecule type" value="Genomic_DNA"/>
</dbReference>
<dbReference type="Proteomes" id="UP000189137">
    <property type="component" value="Unassembled WGS sequence"/>
</dbReference>
<dbReference type="Proteomes" id="UP000411588">
    <property type="component" value="Unassembled WGS sequence"/>
</dbReference>
<dbReference type="EMBL" id="CAAJVP010000007">
    <property type="protein sequence ID" value="VHY05664.1"/>
    <property type="molecule type" value="Genomic_DNA"/>
</dbReference>
<dbReference type="EMBL" id="CAADAN010000005">
    <property type="protein sequence ID" value="VFD31978.1"/>
    <property type="molecule type" value="Genomic_DNA"/>
</dbReference>
<dbReference type="Proteomes" id="UP000372533">
    <property type="component" value="Unassembled WGS sequence"/>
</dbReference>
<evidence type="ECO:0000313" key="12">
    <source>
        <dbReference type="Proteomes" id="UP000411588"/>
    </source>
</evidence>
<feature type="transmembrane region" description="Helical" evidence="1">
    <location>
        <begin position="36"/>
        <end position="56"/>
    </location>
</feature>
<reference evidence="5" key="4">
    <citation type="submission" date="2021-06" db="EMBL/GenBank/DDBJ databases">
        <authorList>
            <consortium name="NCBI Pathogen Detection Project"/>
        </authorList>
    </citation>
    <scope>NUCLEOTIDE SEQUENCE</scope>
    <source>
        <strain evidence="6">Clostridioides</strain>
        <strain evidence="5">HN1000</strain>
    </source>
</reference>
<dbReference type="EMBL" id="LK933260">
    <property type="protein sequence ID" value="CDT56881.1"/>
    <property type="molecule type" value="Genomic_DNA"/>
</dbReference>
<dbReference type="Proteomes" id="UP000879542">
    <property type="component" value="Unassembled WGS sequence"/>
</dbReference>
<protein>
    <submittedName>
        <fullName evidence="3">Uncharacterized protein</fullName>
    </submittedName>
</protein>
<dbReference type="GeneID" id="66353111"/>
<evidence type="ECO:0000313" key="7">
    <source>
        <dbReference type="EMBL" id="SJS10558.1"/>
    </source>
</evidence>
<dbReference type="EMBL" id="LK932477">
    <property type="protein sequence ID" value="CDS83931.1"/>
    <property type="molecule type" value="Genomic_DNA"/>
</dbReference>
<reference evidence="3" key="1">
    <citation type="submission" date="2014-07" db="EMBL/GenBank/DDBJ databases">
        <authorList>
            <person name="Monot Marc"/>
        </authorList>
    </citation>
    <scope>NUCLEOTIDE SEQUENCE</scope>
    <source>
        <strain evidence="4">7032989</strain>
        <strain evidence="3">7032994</strain>
    </source>
</reference>
<reference evidence="5" key="3">
    <citation type="journal article" date="2018" name="Genome Biol.">
        <title>SKESA: strategic k-mer extension for scrupulous assemblies.</title>
        <authorList>
            <person name="Souvorov A."/>
            <person name="Agarwala R."/>
            <person name="Lipman D.J."/>
        </authorList>
    </citation>
    <scope>NUCLEOTIDE SEQUENCE</scope>
    <source>
        <strain evidence="6">Clostridioides</strain>
        <strain evidence="5">HN1000</strain>
    </source>
</reference>
<keyword evidence="1" id="KW-1133">Transmembrane helix</keyword>
<proteinExistence type="predicted"/>
<dbReference type="PATRIC" id="fig|1496.842.peg.3153"/>
<evidence type="ECO:0000313" key="11">
    <source>
        <dbReference type="Proteomes" id="UP000372533"/>
    </source>
</evidence>
<keyword evidence="1" id="KW-0812">Transmembrane</keyword>
<dbReference type="EMBL" id="DAEPXK010000055">
    <property type="protein sequence ID" value="HBH1543991.1"/>
    <property type="molecule type" value="Genomic_DNA"/>
</dbReference>
<dbReference type="EMBL" id="FUPS01000003">
    <property type="protein sequence ID" value="SJS10558.1"/>
    <property type="molecule type" value="Genomic_DNA"/>
</dbReference>
<evidence type="ECO:0000313" key="9">
    <source>
        <dbReference type="EMBL" id="VHY05664.1"/>
    </source>
</evidence>
<evidence type="ECO:0000313" key="3">
    <source>
        <dbReference type="EMBL" id="CDS84373.1"/>
    </source>
</evidence>
<dbReference type="AlphaFoldDB" id="A0A069A4P0"/>
<dbReference type="KEGG" id="pdf:CD630DERM_06140"/>
<evidence type="ECO:0000313" key="8">
    <source>
        <dbReference type="EMBL" id="VFD31978.1"/>
    </source>
</evidence>
<accession>A0A069A4P0</accession>
<name>A0A069A4P0_CLODI</name>
<dbReference type="Proteomes" id="UP000878956">
    <property type="component" value="Unassembled WGS sequence"/>
</dbReference>
<evidence type="ECO:0000313" key="2">
    <source>
        <dbReference type="EMBL" id="CDS83931.1"/>
    </source>
</evidence>
<dbReference type="EMBL" id="LK932361">
    <property type="protein sequence ID" value="CDS84373.1"/>
    <property type="molecule type" value="Genomic_DNA"/>
</dbReference>
<evidence type="ECO:0000313" key="5">
    <source>
        <dbReference type="EMBL" id="HBH1543991.1"/>
    </source>
</evidence>
<gene>
    <name evidence="4" type="ORF">BN1095_570009</name>
    <name evidence="2" type="ORF">BN1096_270009</name>
    <name evidence="3" type="ORF">BN1097_260009</name>
    <name evidence="5" type="ORF">KRM00_003532</name>
    <name evidence="6" type="ORF">KRQ00_003702</name>
    <name evidence="9" type="ORF">SAMEA1402366_01751</name>
    <name evidence="8" type="ORF">SAMEA1402399_01890</name>
    <name evidence="7" type="ORF">SAMEA3375112_01302</name>
</gene>
<organism evidence="3">
    <name type="scientific">Clostridioides difficile</name>
    <name type="common">Peptoclostridium difficile</name>
    <dbReference type="NCBI Taxonomy" id="1496"/>
    <lineage>
        <taxon>Bacteria</taxon>
        <taxon>Bacillati</taxon>
        <taxon>Bacillota</taxon>
        <taxon>Clostridia</taxon>
        <taxon>Peptostreptococcales</taxon>
        <taxon>Peptostreptococcaceae</taxon>
        <taxon>Clostridioides</taxon>
    </lineage>
</organism>
<evidence type="ECO:0000313" key="6">
    <source>
        <dbReference type="EMBL" id="HBH2621888.1"/>
    </source>
</evidence>
<evidence type="ECO:0000313" key="4">
    <source>
        <dbReference type="EMBL" id="CDT56881.1"/>
    </source>
</evidence>
<reference evidence="7 10" key="2">
    <citation type="submission" date="2017-02" db="EMBL/GenBank/DDBJ databases">
        <authorList>
            <consortium name="Pathogen Informatics"/>
        </authorList>
    </citation>
    <scope>NUCLEOTIDE SEQUENCE [LARGE SCALE GENOMIC DNA]</scope>
    <source>
        <strain evidence="8">Clo34</strain>
        <strain evidence="12">clo34</strain>
        <strain evidence="11">tl291</strain>
        <strain evidence="9">Tl291</strain>
        <strain evidence="7 10">VRECD0157</strain>
    </source>
</reference>
<sequence>MFFTFIGVISAILLLCTIICGLWIKLNNRNNDSNSHFTFSILSIAFSLLIVVAFLVRN</sequence>
<keyword evidence="1" id="KW-0472">Membrane</keyword>
<feature type="transmembrane region" description="Helical" evidence="1">
    <location>
        <begin position="6"/>
        <end position="24"/>
    </location>
</feature>
<evidence type="ECO:0000256" key="1">
    <source>
        <dbReference type="SAM" id="Phobius"/>
    </source>
</evidence>
<evidence type="ECO:0000313" key="10">
    <source>
        <dbReference type="Proteomes" id="UP000189137"/>
    </source>
</evidence>
<dbReference type="RefSeq" id="WP_003429517.1">
    <property type="nucleotide sequence ID" value="NZ_AP031492.1"/>
</dbReference>